<dbReference type="Pfam" id="PF03364">
    <property type="entry name" value="Polyketide_cyc"/>
    <property type="match status" value="1"/>
</dbReference>
<accession>A0A2U2PB91</accession>
<dbReference type="InterPro" id="IPR047137">
    <property type="entry name" value="ORF3"/>
</dbReference>
<dbReference type="EMBL" id="QEAS01000021">
    <property type="protein sequence ID" value="PWG78668.1"/>
    <property type="molecule type" value="Genomic_DNA"/>
</dbReference>
<name>A0A2U2PB91_9SPHI</name>
<feature type="domain" description="Coenzyme Q-binding protein COQ10 START" evidence="2">
    <location>
        <begin position="100"/>
        <end position="215"/>
    </location>
</feature>
<dbReference type="PANTHER" id="PTHR33824:SF7">
    <property type="entry name" value="POLYKETIDE CYCLASE_DEHYDRASE AND LIPID TRANSPORT SUPERFAMILY PROTEIN"/>
    <property type="match status" value="1"/>
</dbReference>
<evidence type="ECO:0000259" key="3">
    <source>
        <dbReference type="Pfam" id="PF11127"/>
    </source>
</evidence>
<proteinExistence type="inferred from homology"/>
<dbReference type="CDD" id="cd07817">
    <property type="entry name" value="SRPBCC_8"/>
    <property type="match status" value="1"/>
</dbReference>
<evidence type="ECO:0000256" key="1">
    <source>
        <dbReference type="ARBA" id="ARBA00008918"/>
    </source>
</evidence>
<evidence type="ECO:0000259" key="2">
    <source>
        <dbReference type="Pfam" id="PF03364"/>
    </source>
</evidence>
<comment type="similarity">
    <text evidence="1">Belongs to the ribosome association toxin RatA family.</text>
</comment>
<dbReference type="RefSeq" id="WP_109417731.1">
    <property type="nucleotide sequence ID" value="NZ_QEAS01000021.1"/>
</dbReference>
<dbReference type="Pfam" id="PF11127">
    <property type="entry name" value="YgaP-like_TM"/>
    <property type="match status" value="1"/>
</dbReference>
<comment type="caution">
    <text evidence="4">The sequence shown here is derived from an EMBL/GenBank/DDBJ whole genome shotgun (WGS) entry which is preliminary data.</text>
</comment>
<evidence type="ECO:0000313" key="4">
    <source>
        <dbReference type="EMBL" id="PWG78668.1"/>
    </source>
</evidence>
<keyword evidence="5" id="KW-1185">Reference proteome</keyword>
<dbReference type="InterPro" id="IPR005031">
    <property type="entry name" value="COQ10_START"/>
</dbReference>
<sequence length="249" mass="27450">MALVYPELREEGKTGPLYGSHTGSVNINKAERMFSLLAGTVLLYNGITQITKKPFTAASKLVAGGALLVRAVSGHCAAYAAAGKNSARSEAINIRQQFTVNRPRAVVFHFWRSLENLPLFMRHLEKVEKKEDNLWLWKAKFSDNFPAISWNAEIVKEKEGYFIGWQSVDNAIIDHAGKVEFNDAANGHGTEVQVVFTYRAPAGTIGTGIARLLNPFVEKLILEDVLNFKQYIEAGEIPENSTASPEAAV</sequence>
<dbReference type="AlphaFoldDB" id="A0A2U2PB91"/>
<organism evidence="4 5">
    <name type="scientific">Pararcticibacter amylolyticus</name>
    <dbReference type="NCBI Taxonomy" id="2173175"/>
    <lineage>
        <taxon>Bacteria</taxon>
        <taxon>Pseudomonadati</taxon>
        <taxon>Bacteroidota</taxon>
        <taxon>Sphingobacteriia</taxon>
        <taxon>Sphingobacteriales</taxon>
        <taxon>Sphingobacteriaceae</taxon>
        <taxon>Pararcticibacter</taxon>
    </lineage>
</organism>
<feature type="domain" description="Inner membrane protein YgaP-like transmembrane" evidence="3">
    <location>
        <begin position="25"/>
        <end position="88"/>
    </location>
</feature>
<dbReference type="Gene3D" id="3.30.530.20">
    <property type="match status" value="1"/>
</dbReference>
<gene>
    <name evidence="4" type="ORF">DDR33_20790</name>
</gene>
<dbReference type="PANTHER" id="PTHR33824">
    <property type="entry name" value="POLYKETIDE CYCLASE/DEHYDRASE AND LIPID TRANSPORT SUPERFAMILY PROTEIN"/>
    <property type="match status" value="1"/>
</dbReference>
<evidence type="ECO:0000313" key="5">
    <source>
        <dbReference type="Proteomes" id="UP000245647"/>
    </source>
</evidence>
<reference evidence="4 5" key="1">
    <citation type="submission" date="2018-04" db="EMBL/GenBank/DDBJ databases">
        <title>Pedobacter chongqingensis sp. nov., isolated from a rottenly hemp rope.</title>
        <authorList>
            <person name="Cai Y."/>
        </authorList>
    </citation>
    <scope>NUCLEOTIDE SEQUENCE [LARGE SCALE GENOMIC DNA]</scope>
    <source>
        <strain evidence="4 5">FJ4-8</strain>
    </source>
</reference>
<dbReference type="InterPro" id="IPR023393">
    <property type="entry name" value="START-like_dom_sf"/>
</dbReference>
<dbReference type="Proteomes" id="UP000245647">
    <property type="component" value="Unassembled WGS sequence"/>
</dbReference>
<dbReference type="InterPro" id="IPR021309">
    <property type="entry name" value="YgaP-like_TM"/>
</dbReference>
<dbReference type="SUPFAM" id="SSF55961">
    <property type="entry name" value="Bet v1-like"/>
    <property type="match status" value="1"/>
</dbReference>
<dbReference type="OrthoDB" id="9797595at2"/>
<protein>
    <submittedName>
        <fullName evidence="4">Cyclase/dehydrase</fullName>
    </submittedName>
</protein>